<organism evidence="1 2">
    <name type="scientific">Tuber magnatum</name>
    <name type="common">white Piedmont truffle</name>
    <dbReference type="NCBI Taxonomy" id="42249"/>
    <lineage>
        <taxon>Eukaryota</taxon>
        <taxon>Fungi</taxon>
        <taxon>Dikarya</taxon>
        <taxon>Ascomycota</taxon>
        <taxon>Pezizomycotina</taxon>
        <taxon>Pezizomycetes</taxon>
        <taxon>Pezizales</taxon>
        <taxon>Tuberaceae</taxon>
        <taxon>Tuber</taxon>
    </lineage>
</organism>
<dbReference type="AlphaFoldDB" id="A0A317SLQ8"/>
<comment type="caution">
    <text evidence="1">The sequence shown here is derived from an EMBL/GenBank/DDBJ whole genome shotgun (WGS) entry which is preliminary data.</text>
</comment>
<evidence type="ECO:0000313" key="2">
    <source>
        <dbReference type="Proteomes" id="UP000246991"/>
    </source>
</evidence>
<name>A0A317SLQ8_9PEZI</name>
<gene>
    <name evidence="1" type="ORF">C7212DRAFT_345377</name>
</gene>
<dbReference type="OrthoDB" id="76567at2759"/>
<protein>
    <submittedName>
        <fullName evidence="1">Uncharacterized protein</fullName>
    </submittedName>
</protein>
<reference evidence="1 2" key="1">
    <citation type="submission" date="2018-03" db="EMBL/GenBank/DDBJ databases">
        <title>Genomes of Pezizomycetes fungi and the evolution of truffles.</title>
        <authorList>
            <person name="Murat C."/>
            <person name="Payen T."/>
            <person name="Noel B."/>
            <person name="Kuo A."/>
            <person name="Martin F.M."/>
        </authorList>
    </citation>
    <scope>NUCLEOTIDE SEQUENCE [LARGE SCALE GENOMIC DNA]</scope>
    <source>
        <strain evidence="1">091103-1</strain>
    </source>
</reference>
<dbReference type="EMBL" id="PYWC01000046">
    <property type="protein sequence ID" value="PWW75394.1"/>
    <property type="molecule type" value="Genomic_DNA"/>
</dbReference>
<accession>A0A317SLQ8</accession>
<keyword evidence="2" id="KW-1185">Reference proteome</keyword>
<sequence length="299" mass="33787">MSSSEVYREDAQAIIPSPVAAPNVPVNTNYYLTEGLAGVERMRYQGPFAFTTMIDEHALQASMGNAGHYIVYGPVTEQQFIFIDRIRDDSHPGLRFMYLKDKQTLVIKVKIPGQDTVNSMFEGMIMVKILEGSLHRKLHPIGSTTMIAPSGLKEPDSSFAPVSRPYQDSWPTLVIETALSHSQTRLVADTRWWLENADGQVKIVIAISVSRAEMRIHIEKWENVHMRNQRATLVHPNGPTPTPTKTQEIDIVGNVVTGAPLKLEFEKLMLRQPGDEEGDMIFDIQDLQDFAADFWRYMQ</sequence>
<dbReference type="Proteomes" id="UP000246991">
    <property type="component" value="Unassembled WGS sequence"/>
</dbReference>
<evidence type="ECO:0000313" key="1">
    <source>
        <dbReference type="EMBL" id="PWW75394.1"/>
    </source>
</evidence>
<proteinExistence type="predicted"/>